<dbReference type="EMBL" id="JANPWB010000014">
    <property type="protein sequence ID" value="KAJ1102263.1"/>
    <property type="molecule type" value="Genomic_DNA"/>
</dbReference>
<evidence type="ECO:0000256" key="1">
    <source>
        <dbReference type="SAM" id="MobiDB-lite"/>
    </source>
</evidence>
<proteinExistence type="predicted"/>
<reference evidence="2" key="1">
    <citation type="journal article" date="2022" name="bioRxiv">
        <title>Sequencing and chromosome-scale assembly of the giantPleurodeles waltlgenome.</title>
        <authorList>
            <person name="Brown T."/>
            <person name="Elewa A."/>
            <person name="Iarovenko S."/>
            <person name="Subramanian E."/>
            <person name="Araus A.J."/>
            <person name="Petzold A."/>
            <person name="Susuki M."/>
            <person name="Suzuki K.-i.T."/>
            <person name="Hayashi T."/>
            <person name="Toyoda A."/>
            <person name="Oliveira C."/>
            <person name="Osipova E."/>
            <person name="Leigh N.D."/>
            <person name="Simon A."/>
            <person name="Yun M.H."/>
        </authorList>
    </citation>
    <scope>NUCLEOTIDE SEQUENCE</scope>
    <source>
        <strain evidence="2">20211129_DDA</strain>
        <tissue evidence="2">Liver</tissue>
    </source>
</reference>
<dbReference type="AlphaFoldDB" id="A0AAV7MFS9"/>
<protein>
    <submittedName>
        <fullName evidence="2">Uncharacterized protein</fullName>
    </submittedName>
</protein>
<name>A0AAV7MFS9_PLEWA</name>
<keyword evidence="3" id="KW-1185">Reference proteome</keyword>
<evidence type="ECO:0000313" key="2">
    <source>
        <dbReference type="EMBL" id="KAJ1102263.1"/>
    </source>
</evidence>
<gene>
    <name evidence="2" type="ORF">NDU88_007315</name>
</gene>
<evidence type="ECO:0000313" key="3">
    <source>
        <dbReference type="Proteomes" id="UP001066276"/>
    </source>
</evidence>
<accession>A0AAV7MFS9</accession>
<dbReference type="Proteomes" id="UP001066276">
    <property type="component" value="Chromosome 10"/>
</dbReference>
<comment type="caution">
    <text evidence="2">The sequence shown here is derived from an EMBL/GenBank/DDBJ whole genome shotgun (WGS) entry which is preliminary data.</text>
</comment>
<organism evidence="2 3">
    <name type="scientific">Pleurodeles waltl</name>
    <name type="common">Iberian ribbed newt</name>
    <dbReference type="NCBI Taxonomy" id="8319"/>
    <lineage>
        <taxon>Eukaryota</taxon>
        <taxon>Metazoa</taxon>
        <taxon>Chordata</taxon>
        <taxon>Craniata</taxon>
        <taxon>Vertebrata</taxon>
        <taxon>Euteleostomi</taxon>
        <taxon>Amphibia</taxon>
        <taxon>Batrachia</taxon>
        <taxon>Caudata</taxon>
        <taxon>Salamandroidea</taxon>
        <taxon>Salamandridae</taxon>
        <taxon>Pleurodelinae</taxon>
        <taxon>Pleurodeles</taxon>
    </lineage>
</organism>
<feature type="region of interest" description="Disordered" evidence="1">
    <location>
        <begin position="67"/>
        <end position="99"/>
    </location>
</feature>
<sequence>MFSERGKRPLNAKWTLHGSSFGEALTQAYWCINPGVRNWKEHPGKLFHGEKSIMNLLRFRKTASQAKKRLVMGAQTRPTQERVPMSSLGNKRNEGLQGPRRCIDHLTRKKQKGINVYEWDEKLGWGWQVPGRSEDSSRRGEGANT</sequence>